<keyword evidence="3" id="KW-1185">Reference proteome</keyword>
<feature type="region of interest" description="Disordered" evidence="1">
    <location>
        <begin position="221"/>
        <end position="240"/>
    </location>
</feature>
<reference evidence="3" key="1">
    <citation type="journal article" date="2018" name="Nat. Microbiol.">
        <title>Leveraging single-cell genomics to expand the fungal tree of life.</title>
        <authorList>
            <person name="Ahrendt S.R."/>
            <person name="Quandt C.A."/>
            <person name="Ciobanu D."/>
            <person name="Clum A."/>
            <person name="Salamov A."/>
            <person name="Andreopoulos B."/>
            <person name="Cheng J.F."/>
            <person name="Woyke T."/>
            <person name="Pelin A."/>
            <person name="Henrissat B."/>
            <person name="Reynolds N.K."/>
            <person name="Benny G.L."/>
            <person name="Smith M.E."/>
            <person name="James T.Y."/>
            <person name="Grigoriev I.V."/>
        </authorList>
    </citation>
    <scope>NUCLEOTIDE SEQUENCE [LARGE SCALE GENOMIC DNA]</scope>
    <source>
        <strain evidence="3">ATCC 52028</strain>
    </source>
</reference>
<feature type="compositionally biased region" description="Pro residues" evidence="1">
    <location>
        <begin position="187"/>
        <end position="196"/>
    </location>
</feature>
<feature type="region of interest" description="Disordered" evidence="1">
    <location>
        <begin position="153"/>
        <end position="198"/>
    </location>
</feature>
<organism evidence="2 3">
    <name type="scientific">Caulochytrium protostelioides</name>
    <dbReference type="NCBI Taxonomy" id="1555241"/>
    <lineage>
        <taxon>Eukaryota</taxon>
        <taxon>Fungi</taxon>
        <taxon>Fungi incertae sedis</taxon>
        <taxon>Chytridiomycota</taxon>
        <taxon>Chytridiomycota incertae sedis</taxon>
        <taxon>Chytridiomycetes</taxon>
        <taxon>Caulochytriales</taxon>
        <taxon>Caulochytriaceae</taxon>
        <taxon>Caulochytrium</taxon>
    </lineage>
</organism>
<feature type="region of interest" description="Disordered" evidence="1">
    <location>
        <begin position="354"/>
        <end position="377"/>
    </location>
</feature>
<proteinExistence type="predicted"/>
<evidence type="ECO:0000313" key="3">
    <source>
        <dbReference type="Proteomes" id="UP000274922"/>
    </source>
</evidence>
<feature type="compositionally biased region" description="Low complexity" evidence="1">
    <location>
        <begin position="163"/>
        <end position="186"/>
    </location>
</feature>
<gene>
    <name evidence="2" type="ORF">CXG81DRAFT_21412</name>
</gene>
<protein>
    <submittedName>
        <fullName evidence="2">Uncharacterized protein</fullName>
    </submittedName>
</protein>
<dbReference type="Proteomes" id="UP000274922">
    <property type="component" value="Unassembled WGS sequence"/>
</dbReference>
<feature type="region of interest" description="Disordered" evidence="1">
    <location>
        <begin position="34"/>
        <end position="78"/>
    </location>
</feature>
<name>A0A4P9WXY3_9FUNG</name>
<evidence type="ECO:0000256" key="1">
    <source>
        <dbReference type="SAM" id="MobiDB-lite"/>
    </source>
</evidence>
<accession>A0A4P9WXY3</accession>
<dbReference type="EMBL" id="ML014477">
    <property type="protein sequence ID" value="RKO98341.1"/>
    <property type="molecule type" value="Genomic_DNA"/>
</dbReference>
<evidence type="ECO:0000313" key="2">
    <source>
        <dbReference type="EMBL" id="RKO98341.1"/>
    </source>
</evidence>
<dbReference type="AlphaFoldDB" id="A0A4P9WXY3"/>
<sequence>MSFALDLDWCACGKRCSPGALFCSRPCRDGEIHQVRPPAPTSPVLPDSPQSLAESSGARVRLASPHAPRLGHGSPLLLPHPLTTPLSVPLERDRSWALDHAAHARVEAAIGAVDAACHGVRRGARLPPPMVPLGRDSPSPGLWHGVPRAHTARTPAIIPPPSSSVARAAEGPTWPAAAPARRSPGAAAPPPPPPHLASPWPRYAVRGHGWNRVDLDLDHDLGQPSLAHPHHHHQPEGHGYPAYDPSPYCDDPAPLDYDDDAGAALDAAVGIADDEPRWAGYDSHPPRLRTHRFGVRDYGDMPAVRAPSVFDVPLRVAAVAPVAVPFSQARIASPAVGTAKQRCRFPPAASIAATASAAGPVRSTEAPSPPLPSTNPAADAIVAAPVVAAGTGSGKPTPRGATLSAPSIMSWASPSSRPHHHAVAAAKDAPSSMTAVPGAPPPPPLGVVAVTAAAAYLSRRPWAMLV</sequence>